<proteinExistence type="predicted"/>
<dbReference type="OrthoDB" id="4082216at2759"/>
<dbReference type="HOGENOM" id="CLU_789935_0_0_1"/>
<dbReference type="Proteomes" id="UP000000599">
    <property type="component" value="Chromosome D"/>
</dbReference>
<organism evidence="2 3">
    <name type="scientific">Debaryomyces hansenii (strain ATCC 36239 / CBS 767 / BCRC 21394 / JCM 1990 / NBRC 0083 / IGC 2968)</name>
    <name type="common">Yeast</name>
    <name type="synonym">Torulaspora hansenii</name>
    <dbReference type="NCBI Taxonomy" id="284592"/>
    <lineage>
        <taxon>Eukaryota</taxon>
        <taxon>Fungi</taxon>
        <taxon>Dikarya</taxon>
        <taxon>Ascomycota</taxon>
        <taxon>Saccharomycotina</taxon>
        <taxon>Pichiomycetes</taxon>
        <taxon>Debaryomycetaceae</taxon>
        <taxon>Debaryomyces</taxon>
    </lineage>
</organism>
<evidence type="ECO:0000313" key="3">
    <source>
        <dbReference type="Proteomes" id="UP000000599"/>
    </source>
</evidence>
<evidence type="ECO:0000259" key="1">
    <source>
        <dbReference type="SMART" id="SM00088"/>
    </source>
</evidence>
<dbReference type="GeneID" id="2901486"/>
<dbReference type="eggNOG" id="ENOG502RQ96">
    <property type="taxonomic scope" value="Eukaryota"/>
</dbReference>
<protein>
    <submittedName>
        <fullName evidence="2">DEHA2D09812p</fullName>
    </submittedName>
</protein>
<dbReference type="SUPFAM" id="SSF46785">
    <property type="entry name" value="Winged helix' DNA-binding domain"/>
    <property type="match status" value="1"/>
</dbReference>
<dbReference type="Pfam" id="PF01399">
    <property type="entry name" value="PCI"/>
    <property type="match status" value="1"/>
</dbReference>
<dbReference type="SMART" id="SM00088">
    <property type="entry name" value="PINT"/>
    <property type="match status" value="1"/>
</dbReference>
<reference evidence="2 3" key="1">
    <citation type="journal article" date="2004" name="Nature">
        <title>Genome evolution in yeasts.</title>
        <authorList>
            <consortium name="Genolevures"/>
            <person name="Dujon B."/>
            <person name="Sherman D."/>
            <person name="Fischer G."/>
            <person name="Durrens P."/>
            <person name="Casaregola S."/>
            <person name="Lafontaine I."/>
            <person name="de Montigny J."/>
            <person name="Marck C."/>
            <person name="Neuveglise C."/>
            <person name="Talla E."/>
            <person name="Goffard N."/>
            <person name="Frangeul L."/>
            <person name="Aigle M."/>
            <person name="Anthouard V."/>
            <person name="Babour A."/>
            <person name="Barbe V."/>
            <person name="Barnay S."/>
            <person name="Blanchin S."/>
            <person name="Beckerich J.M."/>
            <person name="Beyne E."/>
            <person name="Bleykasten C."/>
            <person name="Boisrame A."/>
            <person name="Boyer J."/>
            <person name="Cattolico L."/>
            <person name="Confanioleri F."/>
            <person name="de Daruvar A."/>
            <person name="Despons L."/>
            <person name="Fabre E."/>
            <person name="Fairhead C."/>
            <person name="Ferry-Dumazet H."/>
            <person name="Groppi A."/>
            <person name="Hantraye F."/>
            <person name="Hennequin C."/>
            <person name="Jauniaux N."/>
            <person name="Joyet P."/>
            <person name="Kachouri R."/>
            <person name="Kerrest A."/>
            <person name="Koszul R."/>
            <person name="Lemaire M."/>
            <person name="Lesur I."/>
            <person name="Ma L."/>
            <person name="Muller H."/>
            <person name="Nicaud J.M."/>
            <person name="Nikolski M."/>
            <person name="Oztas S."/>
            <person name="Ozier-Kalogeropoulos O."/>
            <person name="Pellenz S."/>
            <person name="Potier S."/>
            <person name="Richard G.F."/>
            <person name="Straub M.L."/>
            <person name="Suleau A."/>
            <person name="Swennene D."/>
            <person name="Tekaia F."/>
            <person name="Wesolowski-Louvel M."/>
            <person name="Westhof E."/>
            <person name="Wirth B."/>
            <person name="Zeniou-Meyer M."/>
            <person name="Zivanovic I."/>
            <person name="Bolotin-Fukuhara M."/>
            <person name="Thierry A."/>
            <person name="Bouchier C."/>
            <person name="Caudron B."/>
            <person name="Scarpelli C."/>
            <person name="Gaillardin C."/>
            <person name="Weissenbach J."/>
            <person name="Wincker P."/>
            <person name="Souciet J.L."/>
        </authorList>
    </citation>
    <scope>NUCLEOTIDE SEQUENCE [LARGE SCALE GENOMIC DNA]</scope>
    <source>
        <strain evidence="3">ATCC 36239 / CBS 767 / BCRC 21394 / JCM 1990 / NBRC 0083 / IGC 2968</strain>
    </source>
</reference>
<dbReference type="RefSeq" id="XP_458892.2">
    <property type="nucleotide sequence ID" value="XM_458892.1"/>
</dbReference>
<dbReference type="InterPro" id="IPR036388">
    <property type="entry name" value="WH-like_DNA-bd_sf"/>
</dbReference>
<dbReference type="InParanoid" id="Q6BSC8"/>
<dbReference type="Gene3D" id="1.10.10.10">
    <property type="entry name" value="Winged helix-like DNA-binding domain superfamily/Winged helix DNA-binding domain"/>
    <property type="match status" value="1"/>
</dbReference>
<dbReference type="OMA" id="ESIMTNY"/>
<dbReference type="VEuPathDB" id="FungiDB:DEHA2D09812g"/>
<dbReference type="GO" id="GO:0008541">
    <property type="term" value="C:proteasome regulatory particle, lid subcomplex"/>
    <property type="evidence" value="ECO:0007669"/>
    <property type="project" value="UniProtKB-ARBA"/>
</dbReference>
<dbReference type="EMBL" id="CR382136">
    <property type="protein sequence ID" value="CAG87044.2"/>
    <property type="molecule type" value="Genomic_DNA"/>
</dbReference>
<dbReference type="InterPro" id="IPR036390">
    <property type="entry name" value="WH_DNA-bd_sf"/>
</dbReference>
<accession>Q6BSC8</accession>
<evidence type="ECO:0000313" key="2">
    <source>
        <dbReference type="EMBL" id="CAG87044.2"/>
    </source>
</evidence>
<feature type="domain" description="PCI" evidence="1">
    <location>
        <begin position="249"/>
        <end position="335"/>
    </location>
</feature>
<keyword evidence="3" id="KW-1185">Reference proteome</keyword>
<dbReference type="KEGG" id="dha:DEHA2D09812g"/>
<dbReference type="AlphaFoldDB" id="Q6BSC8"/>
<name>Q6BSC8_DEBHA</name>
<dbReference type="InterPro" id="IPR000717">
    <property type="entry name" value="PCI_dom"/>
</dbReference>
<sequence>MSSIMLSNEVTETLNNRSIPNIDKYLYLRQIIYKNTESEANQLVDNLPLDSEDDELAALMILLKIEFILEFRELDIYEVDSLNKMVSLSSAFPKGPFNVQNNPTRQYIRVKYNDLYNDFQYLFNPTVTIFRFMELVNKKLTTLSNIPDTEDDNVIDLAVDLYLKVVDYCFLAGSDFRKKNILKFLDETLGISQATSVDSTIANRFNKKVDDSIRGIFTLLNEEKFISFTQYETFLTNSKAPIVKKIAKTNSSLLVSNFLENNISLLPKYYMNIHLDKITQLFIIPTDLDIEGLVSQMIINGKLPPGTCIDQMEQTIIFGEFQPEYNNFDTHVQEVSEMVDEIANLIHNTNI</sequence>
<gene>
    <name evidence="2" type="ordered locus">DEHA2D09812g</name>
</gene>